<evidence type="ECO:0008006" key="6">
    <source>
        <dbReference type="Google" id="ProtNLM"/>
    </source>
</evidence>
<keyword evidence="1" id="KW-0812">Transmembrane</keyword>
<gene>
    <name evidence="4" type="ORF">JZO67_000961</name>
</gene>
<feature type="domain" description="WxL Interacting Protein peptidoglycan binding" evidence="2">
    <location>
        <begin position="61"/>
        <end position="181"/>
    </location>
</feature>
<evidence type="ECO:0000313" key="4">
    <source>
        <dbReference type="EMBL" id="MEO1769022.1"/>
    </source>
</evidence>
<dbReference type="Pfam" id="PF06030">
    <property type="entry name" value="WxLIP_PGBD"/>
    <property type="match status" value="1"/>
</dbReference>
<reference evidence="4 5" key="1">
    <citation type="submission" date="2024-02" db="EMBL/GenBank/DDBJ databases">
        <title>The Genome Sequence of Enterococcus sp. DIV0159.</title>
        <authorList>
            <person name="Earl A."/>
            <person name="Manson A."/>
            <person name="Gilmore M."/>
            <person name="Sanders J."/>
            <person name="Shea T."/>
            <person name="Howe W."/>
            <person name="Livny J."/>
            <person name="Cuomo C."/>
            <person name="Neafsey D."/>
            <person name="Birren B."/>
        </authorList>
    </citation>
    <scope>NUCLEOTIDE SEQUENCE [LARGE SCALE GENOMIC DNA]</scope>
    <source>
        <strain evidence="4 5">665A</strain>
    </source>
</reference>
<dbReference type="Pfam" id="PF11797">
    <property type="entry name" value="WxLIP_HBD"/>
    <property type="match status" value="1"/>
</dbReference>
<keyword evidence="1" id="KW-1133">Transmembrane helix</keyword>
<keyword evidence="5" id="KW-1185">Reference proteome</keyword>
<organism evidence="4 5">
    <name type="scientific">Candidatus Enterococcus ferrettii</name>
    <dbReference type="NCBI Taxonomy" id="2815324"/>
    <lineage>
        <taxon>Bacteria</taxon>
        <taxon>Bacillati</taxon>
        <taxon>Bacillota</taxon>
        <taxon>Bacilli</taxon>
        <taxon>Lactobacillales</taxon>
        <taxon>Enterococcaceae</taxon>
        <taxon>Enterococcus</taxon>
    </lineage>
</organism>
<keyword evidence="1" id="KW-0472">Membrane</keyword>
<dbReference type="InterPro" id="IPR010317">
    <property type="entry name" value="WxLIP_PGBD"/>
</dbReference>
<evidence type="ECO:0000256" key="1">
    <source>
        <dbReference type="SAM" id="Phobius"/>
    </source>
</evidence>
<name>A0ABV0EK80_9ENTE</name>
<evidence type="ECO:0000259" key="2">
    <source>
        <dbReference type="Pfam" id="PF06030"/>
    </source>
</evidence>
<accession>A0ABV0EK80</accession>
<protein>
    <recommendedName>
        <fullName evidence="6">DUF3324 domain-containing protein</fullName>
    </recommendedName>
</protein>
<evidence type="ECO:0000259" key="3">
    <source>
        <dbReference type="Pfam" id="PF11797"/>
    </source>
</evidence>
<feature type="transmembrane region" description="Helical" evidence="1">
    <location>
        <begin position="339"/>
        <end position="360"/>
    </location>
</feature>
<dbReference type="Proteomes" id="UP000664357">
    <property type="component" value="Unassembled WGS sequence"/>
</dbReference>
<comment type="caution">
    <text evidence="4">The sequence shown here is derived from an EMBL/GenBank/DDBJ whole genome shotgun (WGS) entry which is preliminary data.</text>
</comment>
<dbReference type="InterPro" id="IPR021759">
    <property type="entry name" value="WxLIP_HBD"/>
</dbReference>
<feature type="transmembrane region" description="Helical" evidence="1">
    <location>
        <begin position="31"/>
        <end position="51"/>
    </location>
</feature>
<proteinExistence type="predicted"/>
<evidence type="ECO:0000313" key="5">
    <source>
        <dbReference type="Proteomes" id="UP000664357"/>
    </source>
</evidence>
<dbReference type="EMBL" id="JAFREL020000001">
    <property type="protein sequence ID" value="MEO1769022.1"/>
    <property type="molecule type" value="Genomic_DNA"/>
</dbReference>
<sequence>MKEKRGAGGRLLSPFLLEEDASMRQMKTIKFIFVGCILVMGSFLFSSVSYAEEEPQGGAGYTVESIIPENQVDKNYTFFYLKTIPEQSQTIEVKVTSTQKDPVTVTVAVHDAVSSSIGEIDYAQPKPKLDKSLSNPITSFVKVKDKVKKVTVANFEEKIVGFEITPPKETYPGVKLGSIRFLREAEESDTKQTGLVPEFARVIAVMLTEDEEDFDHGAELHLKKVDLTLFNGRKIIAANIQNDQPKVLQEMTIKGKVTRKGEKEVLVEQEQSNFAVAPNSNFDFQLPLGIERFTPGTYVFTGEATGDDRTWKWNEEFTVGKKQADNINDETVFKVNVPAWVPGAAAGLLVALIGLIAYLVRRQHQWLEGRK</sequence>
<feature type="domain" description="WxL Interacting Protein host binding" evidence="3">
    <location>
        <begin position="191"/>
        <end position="328"/>
    </location>
</feature>